<evidence type="ECO:0000256" key="3">
    <source>
        <dbReference type="ARBA" id="ARBA00022840"/>
    </source>
</evidence>
<dbReference type="GO" id="GO:0005524">
    <property type="term" value="F:ATP binding"/>
    <property type="evidence" value="ECO:0007669"/>
    <property type="project" value="UniProtKB-KW"/>
</dbReference>
<evidence type="ECO:0000259" key="4">
    <source>
        <dbReference type="PROSITE" id="PS50011"/>
    </source>
</evidence>
<dbReference type="Proteomes" id="UP000242146">
    <property type="component" value="Unassembled WGS sequence"/>
</dbReference>
<dbReference type="Pfam" id="PF00069">
    <property type="entry name" value="Pkinase"/>
    <property type="match status" value="1"/>
</dbReference>
<gene>
    <name evidence="5" type="ORF">DM01DRAFT_332616</name>
</gene>
<dbReference type="EMBL" id="MCGT01000027">
    <property type="protein sequence ID" value="ORX49144.1"/>
    <property type="molecule type" value="Genomic_DNA"/>
</dbReference>
<reference evidence="5 6" key="1">
    <citation type="submission" date="2016-07" db="EMBL/GenBank/DDBJ databases">
        <title>Pervasive Adenine N6-methylation of Active Genes in Fungi.</title>
        <authorList>
            <consortium name="DOE Joint Genome Institute"/>
            <person name="Mondo S.J."/>
            <person name="Dannebaum R.O."/>
            <person name="Kuo R.C."/>
            <person name="Labutti K."/>
            <person name="Haridas S."/>
            <person name="Kuo A."/>
            <person name="Salamov A."/>
            <person name="Ahrendt S.R."/>
            <person name="Lipzen A."/>
            <person name="Sullivan W."/>
            <person name="Andreopoulos W.B."/>
            <person name="Clum A."/>
            <person name="Lindquist E."/>
            <person name="Daum C."/>
            <person name="Ramamoorthy G.K."/>
            <person name="Gryganskyi A."/>
            <person name="Culley D."/>
            <person name="Magnuson J.K."/>
            <person name="James T.Y."/>
            <person name="O'Malley M.A."/>
            <person name="Stajich J.E."/>
            <person name="Spatafora J.W."/>
            <person name="Visel A."/>
            <person name="Grigoriev I.V."/>
        </authorList>
    </citation>
    <scope>NUCLEOTIDE SEQUENCE [LARGE SCALE GENOMIC DNA]</scope>
    <source>
        <strain evidence="5 6">NRRL 3301</strain>
    </source>
</reference>
<dbReference type="OrthoDB" id="248923at2759"/>
<organism evidence="5 6">
    <name type="scientific">Hesseltinella vesiculosa</name>
    <dbReference type="NCBI Taxonomy" id="101127"/>
    <lineage>
        <taxon>Eukaryota</taxon>
        <taxon>Fungi</taxon>
        <taxon>Fungi incertae sedis</taxon>
        <taxon>Mucoromycota</taxon>
        <taxon>Mucoromycotina</taxon>
        <taxon>Mucoromycetes</taxon>
        <taxon>Mucorales</taxon>
        <taxon>Cunninghamellaceae</taxon>
        <taxon>Hesseltinella</taxon>
    </lineage>
</organism>
<keyword evidence="3" id="KW-0067">ATP-binding</keyword>
<protein>
    <submittedName>
        <fullName evidence="5">Kinase-like protein</fullName>
    </submittedName>
</protein>
<dbReference type="PANTHER" id="PTHR45832:SF22">
    <property type="entry name" value="SERINE_THREONINE-PROTEIN KINASE SAMKA-RELATED"/>
    <property type="match status" value="1"/>
</dbReference>
<dbReference type="PANTHER" id="PTHR45832">
    <property type="entry name" value="SERINE/THREONINE-PROTEIN KINASE SAMKA-RELATED-RELATED"/>
    <property type="match status" value="1"/>
</dbReference>
<dbReference type="FunFam" id="1.10.510.10:FF:000421">
    <property type="entry name" value="Serine/threonine-protein kinase PAK 6"/>
    <property type="match status" value="1"/>
</dbReference>
<evidence type="ECO:0000313" key="5">
    <source>
        <dbReference type="EMBL" id="ORX49144.1"/>
    </source>
</evidence>
<dbReference type="SUPFAM" id="SSF56112">
    <property type="entry name" value="Protein kinase-like (PK-like)"/>
    <property type="match status" value="1"/>
</dbReference>
<keyword evidence="5" id="KW-0418">Kinase</keyword>
<dbReference type="InterPro" id="IPR011009">
    <property type="entry name" value="Kinase-like_dom_sf"/>
</dbReference>
<dbReference type="SMART" id="SM00220">
    <property type="entry name" value="S_TKc"/>
    <property type="match status" value="1"/>
</dbReference>
<dbReference type="AlphaFoldDB" id="A0A1X2GAH9"/>
<dbReference type="PROSITE" id="PS00108">
    <property type="entry name" value="PROTEIN_KINASE_ST"/>
    <property type="match status" value="1"/>
</dbReference>
<keyword evidence="6" id="KW-1185">Reference proteome</keyword>
<dbReference type="Gene3D" id="1.10.510.10">
    <property type="entry name" value="Transferase(Phosphotransferase) domain 1"/>
    <property type="match status" value="1"/>
</dbReference>
<feature type="domain" description="Protein kinase" evidence="4">
    <location>
        <begin position="1"/>
        <end position="240"/>
    </location>
</feature>
<dbReference type="STRING" id="101127.A0A1X2GAH9"/>
<dbReference type="PROSITE" id="PS50011">
    <property type="entry name" value="PROTEIN_KINASE_DOM"/>
    <property type="match status" value="1"/>
</dbReference>
<keyword evidence="2" id="KW-0547">Nucleotide-binding</keyword>
<proteinExistence type="inferred from homology"/>
<evidence type="ECO:0000313" key="6">
    <source>
        <dbReference type="Proteomes" id="UP000242146"/>
    </source>
</evidence>
<comment type="caution">
    <text evidence="5">The sequence shown here is derived from an EMBL/GenBank/DDBJ whole genome shotgun (WGS) entry which is preliminary data.</text>
</comment>
<dbReference type="InterPro" id="IPR000719">
    <property type="entry name" value="Prot_kinase_dom"/>
</dbReference>
<comment type="similarity">
    <text evidence="1">Belongs to the protein kinase superfamily. STE Ser/Thr protein kinase family. STE20 subfamily.</text>
</comment>
<dbReference type="InterPro" id="IPR008271">
    <property type="entry name" value="Ser/Thr_kinase_AS"/>
</dbReference>
<dbReference type="InterPro" id="IPR051931">
    <property type="entry name" value="PAK3-like"/>
</dbReference>
<sequence>MKIINGDGVGSTLTAWMERIRLNAHPRQDLLLNEILVARAPKYHPNIVQHLESYIWGDCLWIVMEWMDGGNLTDLVTNRYMFENEIAAVCREVLQGLSYLHGNGIVHRDIKSDNILISSQGKIKLSDFGFCARLGKSRPQRHTMAGTPCWMAPEVASGEPYGIAVDIWSFGITVIEMVESKPPYFSQPGRATMMLKLKQRPSLQNPERLSKTFRHFISCCFELEPRRRATADSLLKHPFLESTGAMPLSTFLQPAFSIKNQ</sequence>
<name>A0A1X2GAH9_9FUNG</name>
<evidence type="ECO:0000256" key="1">
    <source>
        <dbReference type="ARBA" id="ARBA00008874"/>
    </source>
</evidence>
<evidence type="ECO:0000256" key="2">
    <source>
        <dbReference type="ARBA" id="ARBA00022741"/>
    </source>
</evidence>
<keyword evidence="5" id="KW-0808">Transferase</keyword>
<dbReference type="GO" id="GO:0004672">
    <property type="term" value="F:protein kinase activity"/>
    <property type="evidence" value="ECO:0007669"/>
    <property type="project" value="InterPro"/>
</dbReference>
<accession>A0A1X2GAH9</accession>